<comment type="caution">
    <text evidence="1">The sequence shown here is derived from an EMBL/GenBank/DDBJ whole genome shotgun (WGS) entry which is preliminary data.</text>
</comment>
<protein>
    <submittedName>
        <fullName evidence="1">Uncharacterized protein</fullName>
    </submittedName>
</protein>
<name>A0A9X0I670_9ACTN</name>
<gene>
    <name evidence="1" type="ORF">ADL17_01345</name>
</gene>
<dbReference type="EMBL" id="LMWI01000001">
    <property type="protein sequence ID" value="KUJ47784.1"/>
    <property type="molecule type" value="Genomic_DNA"/>
</dbReference>
<sequence>MSLVGARALVVPVGDPVGQRDHVRDLLHLLRVLVEFLQVRVAGDEIRDGDGPFQALLLVLEQVLPFLVEGRFPAFDLRVGDRFPGLRC</sequence>
<evidence type="ECO:0000313" key="2">
    <source>
        <dbReference type="Proteomes" id="UP000053246"/>
    </source>
</evidence>
<proteinExistence type="predicted"/>
<dbReference type="AlphaFoldDB" id="A0A9X0I670"/>
<organism evidence="1 2">
    <name type="scientific">Micromonospora maris</name>
    <dbReference type="NCBI Taxonomy" id="1003110"/>
    <lineage>
        <taxon>Bacteria</taxon>
        <taxon>Bacillati</taxon>
        <taxon>Actinomycetota</taxon>
        <taxon>Actinomycetes</taxon>
        <taxon>Micromonosporales</taxon>
        <taxon>Micromonosporaceae</taxon>
        <taxon>Micromonospora</taxon>
    </lineage>
</organism>
<keyword evidence="2" id="KW-1185">Reference proteome</keyword>
<dbReference type="Proteomes" id="UP000053246">
    <property type="component" value="Unassembled WGS sequence"/>
</dbReference>
<reference evidence="1 2" key="1">
    <citation type="submission" date="2015-10" db="EMBL/GenBank/DDBJ databases">
        <authorList>
            <person name="Ju K.-S."/>
            <person name="Doroghazi J.R."/>
            <person name="Metcalf W.W."/>
        </authorList>
    </citation>
    <scope>NUCLEOTIDE SEQUENCE [LARGE SCALE GENOMIC DNA]</scope>
    <source>
        <strain evidence="1 2">NRRL B-24793</strain>
    </source>
</reference>
<evidence type="ECO:0000313" key="1">
    <source>
        <dbReference type="EMBL" id="KUJ47784.1"/>
    </source>
</evidence>
<accession>A0A9X0I670</accession>